<dbReference type="CDD" id="cd05213">
    <property type="entry name" value="NAD_bind_Glutamyl_tRNA_reduct"/>
    <property type="match status" value="1"/>
</dbReference>
<comment type="subunit">
    <text evidence="9">Homodimer.</text>
</comment>
<feature type="site" description="Important for activity" evidence="9 13">
    <location>
        <position position="108"/>
    </location>
</feature>
<comment type="similarity">
    <text evidence="2 9 14">Belongs to the glutamyl-tRNA reductase family.</text>
</comment>
<dbReference type="InterPro" id="IPR000343">
    <property type="entry name" value="4pyrrol_synth_GluRdtase"/>
</dbReference>
<feature type="domain" description="Glutamyl-tRNA reductase N-terminal" evidence="17">
    <location>
        <begin position="6"/>
        <end position="165"/>
    </location>
</feature>
<evidence type="ECO:0000313" key="19">
    <source>
        <dbReference type="Proteomes" id="UP001144297"/>
    </source>
</evidence>
<feature type="domain" description="Quinate/shikimate 5-dehydrogenase/glutamyl-tRNA reductase" evidence="16">
    <location>
        <begin position="181"/>
        <end position="315"/>
    </location>
</feature>
<dbReference type="PROSITE" id="PS00747">
    <property type="entry name" value="GLUTR"/>
    <property type="match status" value="1"/>
</dbReference>
<feature type="domain" description="Tetrapyrrole biosynthesis glutamyl-tRNA reductase dimerisation" evidence="15">
    <location>
        <begin position="329"/>
        <end position="426"/>
    </location>
</feature>
<evidence type="ECO:0000256" key="7">
    <source>
        <dbReference type="ARBA" id="ARBA00047464"/>
    </source>
</evidence>
<gene>
    <name evidence="9 18" type="primary">hemA</name>
    <name evidence="18" type="ORF">TISLANDTSLP1_15840</name>
</gene>
<sequence>MSLIVVGLNHKTAPVEIREKLAFNSNEAIKEALKTFLQREGISEAVIISTCNRVEIYVYSSETCNYETQNKNYAEEIIKDFLSEFHQIERNTFENYLYIYKDKEAVEHLFKVASSLDSMIVGEPQITGQIKEFYEIALSERTTSLILNHLMNRALFTAKRVRNETRIGENPVSVSYAAVGLIKKVFDELSKKSILLLGAGEMAELALRHLIGNGIKNVYITNRTFQRAEELAKDFNGVAVPFENLKEQLIKTDIVICSTGAPNYVITEQMLKEVMPLRKHKPIFFIDISVPRNIDPACNDLDNVYLYNIDDLQDVVDSNLLERKKEAEKALSIVHEETEKFFQWLNSLESVPVIVSIRNKAEQVRQEEVEKFKAKFKDLPPELINSIDYLTQSIINKIMHSPTVALKNNCENKEMLIFSARRLFGIDNEEE</sequence>
<comment type="catalytic activity">
    <reaction evidence="7 9 14">
        <text>(S)-4-amino-5-oxopentanoate + tRNA(Glu) + NADP(+) = L-glutamyl-tRNA(Glu) + NADPH + H(+)</text>
        <dbReference type="Rhea" id="RHEA:12344"/>
        <dbReference type="Rhea" id="RHEA-COMP:9663"/>
        <dbReference type="Rhea" id="RHEA-COMP:9680"/>
        <dbReference type="ChEBI" id="CHEBI:15378"/>
        <dbReference type="ChEBI" id="CHEBI:57501"/>
        <dbReference type="ChEBI" id="CHEBI:57783"/>
        <dbReference type="ChEBI" id="CHEBI:58349"/>
        <dbReference type="ChEBI" id="CHEBI:78442"/>
        <dbReference type="ChEBI" id="CHEBI:78520"/>
        <dbReference type="EC" id="1.2.1.70"/>
    </reaction>
</comment>
<evidence type="ECO:0000313" key="18">
    <source>
        <dbReference type="EMBL" id="GLI53891.1"/>
    </source>
</evidence>
<comment type="function">
    <text evidence="9">Catalyzes the NADPH-dependent reduction of glutamyl-tRNA(Glu) to glutamate 1-semialdehyde (GSA).</text>
</comment>
<dbReference type="SUPFAM" id="SSF69742">
    <property type="entry name" value="Glutamyl tRNA-reductase catalytic, N-terminal domain"/>
    <property type="match status" value="1"/>
</dbReference>
<evidence type="ECO:0000256" key="12">
    <source>
        <dbReference type="PIRSR" id="PIRSR000445-3"/>
    </source>
</evidence>
<dbReference type="InterPro" id="IPR015896">
    <property type="entry name" value="4pyrrol_synth_GluRdtase_dimer"/>
</dbReference>
<dbReference type="InterPro" id="IPR036453">
    <property type="entry name" value="GluRdtase_dimer_dom_sf"/>
</dbReference>
<dbReference type="SUPFAM" id="SSF51735">
    <property type="entry name" value="NAD(P)-binding Rossmann-fold domains"/>
    <property type="match status" value="1"/>
</dbReference>
<accession>A0A9W6GHB5</accession>
<organism evidence="18 19">
    <name type="scientific">Thermodesulfovibrio yellowstonii</name>
    <dbReference type="NCBI Taxonomy" id="28262"/>
    <lineage>
        <taxon>Bacteria</taxon>
        <taxon>Pseudomonadati</taxon>
        <taxon>Nitrospirota</taxon>
        <taxon>Thermodesulfovibrionia</taxon>
        <taxon>Thermodesulfovibrionales</taxon>
        <taxon>Thermodesulfovibrionaceae</taxon>
        <taxon>Thermodesulfovibrio</taxon>
    </lineage>
</organism>
<evidence type="ECO:0000256" key="1">
    <source>
        <dbReference type="ARBA" id="ARBA00005059"/>
    </source>
</evidence>
<evidence type="ECO:0000259" key="17">
    <source>
        <dbReference type="Pfam" id="PF05201"/>
    </source>
</evidence>
<reference evidence="18" key="1">
    <citation type="submission" date="2022-12" db="EMBL/GenBank/DDBJ databases">
        <title>Reference genome sequencing for broad-spectrum identification of bacterial and archaeal isolates by mass spectrometry.</title>
        <authorList>
            <person name="Sekiguchi Y."/>
            <person name="Tourlousse D.M."/>
        </authorList>
    </citation>
    <scope>NUCLEOTIDE SEQUENCE</scope>
    <source>
        <strain evidence="18">TSL-P1</strain>
    </source>
</reference>
<evidence type="ECO:0000256" key="5">
    <source>
        <dbReference type="ARBA" id="ARBA00023002"/>
    </source>
</evidence>
<dbReference type="GO" id="GO:0008883">
    <property type="term" value="F:glutamyl-tRNA reductase activity"/>
    <property type="evidence" value="ECO:0007669"/>
    <property type="project" value="UniProtKB-UniRule"/>
</dbReference>
<keyword evidence="6 9" id="KW-0627">Porphyrin biosynthesis</keyword>
<dbReference type="GO" id="GO:0050661">
    <property type="term" value="F:NADP binding"/>
    <property type="evidence" value="ECO:0007669"/>
    <property type="project" value="InterPro"/>
</dbReference>
<evidence type="ECO:0000259" key="15">
    <source>
        <dbReference type="Pfam" id="PF00745"/>
    </source>
</evidence>
<dbReference type="Gene3D" id="3.30.460.30">
    <property type="entry name" value="Glutamyl-tRNA reductase, N-terminal domain"/>
    <property type="match status" value="1"/>
</dbReference>
<dbReference type="GO" id="GO:0019353">
    <property type="term" value="P:protoporphyrinogen IX biosynthetic process from glutamate"/>
    <property type="evidence" value="ECO:0007669"/>
    <property type="project" value="TreeGrafter"/>
</dbReference>
<keyword evidence="19" id="KW-1185">Reference proteome</keyword>
<dbReference type="PANTHER" id="PTHR43013:SF1">
    <property type="entry name" value="GLUTAMYL-TRNA REDUCTASE"/>
    <property type="match status" value="1"/>
</dbReference>
<dbReference type="InterPro" id="IPR036291">
    <property type="entry name" value="NAD(P)-bd_dom_sf"/>
</dbReference>
<evidence type="ECO:0000256" key="4">
    <source>
        <dbReference type="ARBA" id="ARBA00022857"/>
    </source>
</evidence>
<dbReference type="InterPro" id="IPR006151">
    <property type="entry name" value="Shikm_DH/Glu-tRNA_Rdtase"/>
</dbReference>
<dbReference type="NCBIfam" id="TIGR01035">
    <property type="entry name" value="hemA"/>
    <property type="match status" value="1"/>
</dbReference>
<dbReference type="PANTHER" id="PTHR43013">
    <property type="entry name" value="GLUTAMYL-TRNA REDUCTASE"/>
    <property type="match status" value="1"/>
</dbReference>
<evidence type="ECO:0000256" key="2">
    <source>
        <dbReference type="ARBA" id="ARBA00005916"/>
    </source>
</evidence>
<name>A0A9W6GHB5_9BACT</name>
<evidence type="ECO:0000256" key="11">
    <source>
        <dbReference type="PIRSR" id="PIRSR000445-2"/>
    </source>
</evidence>
<feature type="binding site" evidence="9 12">
    <location>
        <begin position="198"/>
        <end position="203"/>
    </location>
    <ligand>
        <name>NADP(+)</name>
        <dbReference type="ChEBI" id="CHEBI:58349"/>
    </ligand>
</feature>
<keyword evidence="5 9" id="KW-0560">Oxidoreductase</keyword>
<evidence type="ECO:0000259" key="16">
    <source>
        <dbReference type="Pfam" id="PF01488"/>
    </source>
</evidence>
<dbReference type="Gene3D" id="3.40.50.720">
    <property type="entry name" value="NAD(P)-binding Rossmann-like Domain"/>
    <property type="match status" value="1"/>
</dbReference>
<evidence type="ECO:0000256" key="8">
    <source>
        <dbReference type="ARBA" id="ARBA00068659"/>
    </source>
</evidence>
<evidence type="ECO:0000256" key="3">
    <source>
        <dbReference type="ARBA" id="ARBA00012970"/>
    </source>
</evidence>
<dbReference type="PIRSF" id="PIRSF000445">
    <property type="entry name" value="4pyrrol_synth_GluRdtase"/>
    <property type="match status" value="1"/>
</dbReference>
<comment type="domain">
    <text evidence="9">Possesses an unusual extended V-shaped dimeric structure with each monomer consisting of three distinct domains arranged along a curved 'spinal' alpha-helix. The N-terminal catalytic domain specifically recognizes the glutamate moiety of the substrate. The second domain is the NADPH-binding domain, and the third C-terminal domain is responsible for dimerization.</text>
</comment>
<dbReference type="InterPro" id="IPR036343">
    <property type="entry name" value="GluRdtase_N_sf"/>
</dbReference>
<dbReference type="EMBL" id="BSDX01000001">
    <property type="protein sequence ID" value="GLI53891.1"/>
    <property type="molecule type" value="Genomic_DNA"/>
</dbReference>
<evidence type="ECO:0000256" key="10">
    <source>
        <dbReference type="PIRSR" id="PIRSR000445-1"/>
    </source>
</evidence>
<feature type="active site" description="Nucleophile" evidence="9 10">
    <location>
        <position position="51"/>
    </location>
</feature>
<dbReference type="FunFam" id="3.40.50.720:FF:000031">
    <property type="entry name" value="Glutamyl-tRNA reductase"/>
    <property type="match status" value="1"/>
</dbReference>
<dbReference type="Proteomes" id="UP001144297">
    <property type="component" value="Unassembled WGS sequence"/>
</dbReference>
<feature type="binding site" evidence="9 11">
    <location>
        <position position="129"/>
    </location>
    <ligand>
        <name>substrate</name>
    </ligand>
</feature>
<feature type="binding site" evidence="9 11">
    <location>
        <position position="118"/>
    </location>
    <ligand>
        <name>substrate</name>
    </ligand>
</feature>
<dbReference type="HAMAP" id="MF_00087">
    <property type="entry name" value="Glu_tRNA_reductase"/>
    <property type="match status" value="1"/>
</dbReference>
<dbReference type="InterPro" id="IPR015895">
    <property type="entry name" value="4pyrrol_synth_GluRdtase_N"/>
</dbReference>
<dbReference type="Pfam" id="PF05201">
    <property type="entry name" value="GlutR_N"/>
    <property type="match status" value="1"/>
</dbReference>
<dbReference type="FunFam" id="3.30.460.30:FF:000001">
    <property type="entry name" value="Glutamyl-tRNA reductase"/>
    <property type="match status" value="1"/>
</dbReference>
<dbReference type="Pfam" id="PF00745">
    <property type="entry name" value="GlutR_dimer"/>
    <property type="match status" value="1"/>
</dbReference>
<dbReference type="InterPro" id="IPR018214">
    <property type="entry name" value="GluRdtase_CS"/>
</dbReference>
<dbReference type="EC" id="1.2.1.70" evidence="3 9"/>
<comment type="caution">
    <text evidence="18">The sequence shown here is derived from an EMBL/GenBank/DDBJ whole genome shotgun (WGS) entry which is preliminary data.</text>
</comment>
<comment type="miscellaneous">
    <text evidence="9">During catalysis, the active site Cys acts as a nucleophile attacking the alpha-carbonyl group of tRNA-bound glutamate with the formation of a thioester intermediate between enzyme and glutamate, and the concomitant release of tRNA(Glu). The thioester intermediate is finally reduced by direct hydride transfer from NADPH, to form the product GSA.</text>
</comment>
<dbReference type="AlphaFoldDB" id="A0A9W6GHB5"/>
<evidence type="ECO:0000256" key="6">
    <source>
        <dbReference type="ARBA" id="ARBA00023244"/>
    </source>
</evidence>
<evidence type="ECO:0000256" key="9">
    <source>
        <dbReference type="HAMAP-Rule" id="MF_00087"/>
    </source>
</evidence>
<comment type="pathway">
    <text evidence="1 9 14">Porphyrin-containing compound metabolism; protoporphyrin-IX biosynthesis; 5-aminolevulinate from L-glutamyl-tRNA(Glu): step 1/2.</text>
</comment>
<evidence type="ECO:0000256" key="14">
    <source>
        <dbReference type="RuleBase" id="RU000584"/>
    </source>
</evidence>
<keyword evidence="4 9" id="KW-0521">NADP</keyword>
<dbReference type="Pfam" id="PF01488">
    <property type="entry name" value="Shikimate_DH"/>
    <property type="match status" value="1"/>
</dbReference>
<feature type="binding site" evidence="9 11">
    <location>
        <begin position="50"/>
        <end position="53"/>
    </location>
    <ligand>
        <name>substrate</name>
    </ligand>
</feature>
<protein>
    <recommendedName>
        <fullName evidence="8 9">Glutamyl-tRNA reductase</fullName>
        <shortName evidence="9">GluTR</shortName>
        <ecNumber evidence="3 9">1.2.1.70</ecNumber>
    </recommendedName>
</protein>
<proteinExistence type="inferred from homology"/>
<feature type="binding site" evidence="9 11">
    <location>
        <begin position="123"/>
        <end position="125"/>
    </location>
    <ligand>
        <name>substrate</name>
    </ligand>
</feature>
<evidence type="ECO:0000256" key="13">
    <source>
        <dbReference type="PIRSR" id="PIRSR000445-4"/>
    </source>
</evidence>
<dbReference type="SUPFAM" id="SSF69075">
    <property type="entry name" value="Glutamyl tRNA-reductase dimerization domain"/>
    <property type="match status" value="1"/>
</dbReference>